<organism evidence="1 2">
    <name type="scientific">Cetraspora pellucida</name>
    <dbReference type="NCBI Taxonomy" id="1433469"/>
    <lineage>
        <taxon>Eukaryota</taxon>
        <taxon>Fungi</taxon>
        <taxon>Fungi incertae sedis</taxon>
        <taxon>Mucoromycota</taxon>
        <taxon>Glomeromycotina</taxon>
        <taxon>Glomeromycetes</taxon>
        <taxon>Diversisporales</taxon>
        <taxon>Gigasporaceae</taxon>
        <taxon>Cetraspora</taxon>
    </lineage>
</organism>
<protein>
    <submittedName>
        <fullName evidence="1">16289_t:CDS:1</fullName>
    </submittedName>
</protein>
<gene>
    <name evidence="1" type="ORF">SPELUC_LOCUS562</name>
</gene>
<comment type="caution">
    <text evidence="1">The sequence shown here is derived from an EMBL/GenBank/DDBJ whole genome shotgun (WGS) entry which is preliminary data.</text>
</comment>
<dbReference type="Proteomes" id="UP000789366">
    <property type="component" value="Unassembled WGS sequence"/>
</dbReference>
<name>A0ACA9K1D9_9GLOM</name>
<dbReference type="EMBL" id="CAJVPW010000216">
    <property type="protein sequence ID" value="CAG8446897.1"/>
    <property type="molecule type" value="Genomic_DNA"/>
</dbReference>
<sequence>KMQNDFLENTLSTLEDVNKDLNAKLIIFKELMLYCDSDPKAIIKLKNEVYSTRLINISDFFGKKIGIYDKIVNDRIIKYRQWIESNFFSDMIFE</sequence>
<accession>A0ACA9K1D9</accession>
<proteinExistence type="predicted"/>
<evidence type="ECO:0000313" key="1">
    <source>
        <dbReference type="EMBL" id="CAG8446897.1"/>
    </source>
</evidence>
<keyword evidence="2" id="KW-1185">Reference proteome</keyword>
<reference evidence="1" key="1">
    <citation type="submission" date="2021-06" db="EMBL/GenBank/DDBJ databases">
        <authorList>
            <person name="Kallberg Y."/>
            <person name="Tangrot J."/>
            <person name="Rosling A."/>
        </authorList>
    </citation>
    <scope>NUCLEOTIDE SEQUENCE</scope>
    <source>
        <strain evidence="1">28 12/20/2015</strain>
    </source>
</reference>
<feature type="non-terminal residue" evidence="1">
    <location>
        <position position="1"/>
    </location>
</feature>
<evidence type="ECO:0000313" key="2">
    <source>
        <dbReference type="Proteomes" id="UP000789366"/>
    </source>
</evidence>